<keyword evidence="5 10" id="KW-0443">Lipid metabolism</keyword>
<keyword evidence="11" id="KW-0012">Acyltransferase</keyword>
<evidence type="ECO:0000256" key="10">
    <source>
        <dbReference type="HAMAP-Rule" id="MF_00019"/>
    </source>
</evidence>
<dbReference type="Gene3D" id="3.40.718.10">
    <property type="entry name" value="Isopropylmalate Dehydrogenase"/>
    <property type="match status" value="1"/>
</dbReference>
<evidence type="ECO:0000256" key="5">
    <source>
        <dbReference type="ARBA" id="ARBA00023098"/>
    </source>
</evidence>
<dbReference type="InterPro" id="IPR003664">
    <property type="entry name" value="FA_synthesis"/>
</dbReference>
<evidence type="ECO:0000256" key="7">
    <source>
        <dbReference type="ARBA" id="ARBA00023264"/>
    </source>
</evidence>
<gene>
    <name evidence="10 11" type="primary">plsX</name>
    <name evidence="11" type="ORF">GCM10007876_21600</name>
</gene>
<evidence type="ECO:0000256" key="1">
    <source>
        <dbReference type="ARBA" id="ARBA00001232"/>
    </source>
</evidence>
<dbReference type="NCBIfam" id="TIGR00182">
    <property type="entry name" value="plsX"/>
    <property type="match status" value="1"/>
</dbReference>
<reference evidence="11" key="2">
    <citation type="submission" date="2023-01" db="EMBL/GenBank/DDBJ databases">
        <title>Draft genome sequence of Litoribrevibacter albus strain NBRC 110071.</title>
        <authorList>
            <person name="Sun Q."/>
            <person name="Mori K."/>
        </authorList>
    </citation>
    <scope>NUCLEOTIDE SEQUENCE</scope>
    <source>
        <strain evidence="11">NBRC 110071</strain>
    </source>
</reference>
<dbReference type="GO" id="GO:0006633">
    <property type="term" value="P:fatty acid biosynthetic process"/>
    <property type="evidence" value="ECO:0007669"/>
    <property type="project" value="UniProtKB-UniRule"/>
</dbReference>
<sequence>MITIAVDAMGGDYGPQITISGALKCLEMVPDLRLILVGDQEQILPLIPHNLSSFVEVVHTDQWVAMDDKPSKALRGLPNSSMKLAAQCVAEGKADALVSAGNTGALMAISRHVLQTLPGIDRPAIMARLPVREGATYMLDLGANVDCQAEHLYQFAVMGTAFAAANGHVVQPKVALLNVGVESIKGNQQVRLASHQIAQCDALNFIGFVEGNELFSGKADVIVCDGFVGNVALKASESVMRLAVDKIQKRLSVWWLKWLGLFLKPILKGLARELDPTYLNGALLVGLNGIVVKSHGASDEQGFSNAIMQAYREVSNKSNDHFEAIMDQIEF</sequence>
<evidence type="ECO:0000256" key="3">
    <source>
        <dbReference type="ARBA" id="ARBA00022516"/>
    </source>
</evidence>
<comment type="pathway">
    <text evidence="10">Lipid metabolism; phospholipid metabolism.</text>
</comment>
<dbReference type="PANTHER" id="PTHR30100">
    <property type="entry name" value="FATTY ACID/PHOSPHOLIPID SYNTHESIS PROTEIN PLSX"/>
    <property type="match status" value="1"/>
</dbReference>
<evidence type="ECO:0000313" key="12">
    <source>
        <dbReference type="Proteomes" id="UP001161389"/>
    </source>
</evidence>
<dbReference type="EMBL" id="BSNM01000014">
    <property type="protein sequence ID" value="GLQ31681.1"/>
    <property type="molecule type" value="Genomic_DNA"/>
</dbReference>
<evidence type="ECO:0000313" key="11">
    <source>
        <dbReference type="EMBL" id="GLQ31681.1"/>
    </source>
</evidence>
<dbReference type="HAMAP" id="MF_00019">
    <property type="entry name" value="PlsX"/>
    <property type="match status" value="1"/>
</dbReference>
<comment type="caution">
    <text evidence="11">The sequence shown here is derived from an EMBL/GenBank/DDBJ whole genome shotgun (WGS) entry which is preliminary data.</text>
</comment>
<evidence type="ECO:0000256" key="8">
    <source>
        <dbReference type="ARBA" id="ARBA00024069"/>
    </source>
</evidence>
<dbReference type="AlphaFoldDB" id="A0AA37SAP2"/>
<comment type="similarity">
    <text evidence="10">Belongs to the PlsX family.</text>
</comment>
<dbReference type="SUPFAM" id="SSF53659">
    <property type="entry name" value="Isocitrate/Isopropylmalate dehydrogenase-like"/>
    <property type="match status" value="1"/>
</dbReference>
<evidence type="ECO:0000256" key="6">
    <source>
        <dbReference type="ARBA" id="ARBA00023209"/>
    </source>
</evidence>
<accession>A0AA37SAP2</accession>
<dbReference type="GO" id="GO:0005737">
    <property type="term" value="C:cytoplasm"/>
    <property type="evidence" value="ECO:0007669"/>
    <property type="project" value="UniProtKB-SubCell"/>
</dbReference>
<proteinExistence type="inferred from homology"/>
<evidence type="ECO:0000256" key="2">
    <source>
        <dbReference type="ARBA" id="ARBA00022490"/>
    </source>
</evidence>
<keyword evidence="4 10" id="KW-0808">Transferase</keyword>
<protein>
    <recommendedName>
        <fullName evidence="8 10">Phosphate acyltransferase</fullName>
        <ecNumber evidence="8 10">2.3.1.274</ecNumber>
    </recommendedName>
    <alternativeName>
        <fullName evidence="10">Acyl-ACP phosphotransacylase</fullName>
    </alternativeName>
    <alternativeName>
        <fullName evidence="10">Acyl-[acyl-carrier-protein]--phosphate acyltransferase</fullName>
    </alternativeName>
    <alternativeName>
        <fullName evidence="10">Phosphate-acyl-ACP acyltransferase</fullName>
    </alternativeName>
</protein>
<dbReference type="PIRSF" id="PIRSF002465">
    <property type="entry name" value="Phsphlp_syn_PlsX"/>
    <property type="match status" value="1"/>
</dbReference>
<dbReference type="InterPro" id="IPR012281">
    <property type="entry name" value="Phospholipid_synth_PlsX-like"/>
</dbReference>
<dbReference type="GO" id="GO:0043811">
    <property type="term" value="F:phosphate:acyl-[acyl carrier protein] acyltransferase activity"/>
    <property type="evidence" value="ECO:0007669"/>
    <property type="project" value="UniProtKB-UniRule"/>
</dbReference>
<dbReference type="RefSeq" id="WP_284381367.1">
    <property type="nucleotide sequence ID" value="NZ_BSNM01000014.1"/>
</dbReference>
<organism evidence="11 12">
    <name type="scientific">Litoribrevibacter albus</name>
    <dbReference type="NCBI Taxonomy" id="1473156"/>
    <lineage>
        <taxon>Bacteria</taxon>
        <taxon>Pseudomonadati</taxon>
        <taxon>Pseudomonadota</taxon>
        <taxon>Gammaproteobacteria</taxon>
        <taxon>Oceanospirillales</taxon>
        <taxon>Oceanospirillaceae</taxon>
        <taxon>Litoribrevibacter</taxon>
    </lineage>
</organism>
<evidence type="ECO:0000256" key="9">
    <source>
        <dbReference type="ARBA" id="ARBA00046608"/>
    </source>
</evidence>
<dbReference type="GO" id="GO:0008654">
    <property type="term" value="P:phospholipid biosynthetic process"/>
    <property type="evidence" value="ECO:0007669"/>
    <property type="project" value="UniProtKB-KW"/>
</dbReference>
<keyword evidence="12" id="KW-1185">Reference proteome</keyword>
<dbReference type="Pfam" id="PF02504">
    <property type="entry name" value="FA_synthesis"/>
    <property type="match status" value="1"/>
</dbReference>
<dbReference type="EC" id="2.3.1.274" evidence="8 10"/>
<comment type="function">
    <text evidence="10">Catalyzes the reversible formation of acyl-phosphate (acyl-PO(4)) from acyl-[acyl-carrier-protein] (acyl-ACP). This enzyme utilizes acyl-ACP as fatty acyl donor, but not acyl-CoA.</text>
</comment>
<evidence type="ECO:0000256" key="4">
    <source>
        <dbReference type="ARBA" id="ARBA00022679"/>
    </source>
</evidence>
<keyword evidence="7 10" id="KW-1208">Phospholipid metabolism</keyword>
<comment type="subcellular location">
    <subcellularLocation>
        <location evidence="10">Cytoplasm</location>
    </subcellularLocation>
    <text evidence="10">Associated with the membrane possibly through PlsY.</text>
</comment>
<dbReference type="Proteomes" id="UP001161389">
    <property type="component" value="Unassembled WGS sequence"/>
</dbReference>
<dbReference type="PANTHER" id="PTHR30100:SF1">
    <property type="entry name" value="PHOSPHATE ACYLTRANSFERASE"/>
    <property type="match status" value="1"/>
</dbReference>
<comment type="subunit">
    <text evidence="9 10">Homodimer. Probably interacts with PlsY.</text>
</comment>
<keyword evidence="6 10" id="KW-0594">Phospholipid biosynthesis</keyword>
<comment type="catalytic activity">
    <reaction evidence="1 10">
        <text>a fatty acyl-[ACP] + phosphate = an acyl phosphate + holo-[ACP]</text>
        <dbReference type="Rhea" id="RHEA:42292"/>
        <dbReference type="Rhea" id="RHEA-COMP:9685"/>
        <dbReference type="Rhea" id="RHEA-COMP:14125"/>
        <dbReference type="ChEBI" id="CHEBI:43474"/>
        <dbReference type="ChEBI" id="CHEBI:59918"/>
        <dbReference type="ChEBI" id="CHEBI:64479"/>
        <dbReference type="ChEBI" id="CHEBI:138651"/>
        <dbReference type="EC" id="2.3.1.274"/>
    </reaction>
</comment>
<reference evidence="11" key="1">
    <citation type="journal article" date="2014" name="Int. J. Syst. Evol. Microbiol.">
        <title>Complete genome sequence of Corynebacterium casei LMG S-19264T (=DSM 44701T), isolated from a smear-ripened cheese.</title>
        <authorList>
            <consortium name="US DOE Joint Genome Institute (JGI-PGF)"/>
            <person name="Walter F."/>
            <person name="Albersmeier A."/>
            <person name="Kalinowski J."/>
            <person name="Ruckert C."/>
        </authorList>
    </citation>
    <scope>NUCLEOTIDE SEQUENCE</scope>
    <source>
        <strain evidence="11">NBRC 110071</strain>
    </source>
</reference>
<name>A0AA37SAP2_9GAMM</name>
<keyword evidence="2 10" id="KW-0963">Cytoplasm</keyword>
<keyword evidence="3 10" id="KW-0444">Lipid biosynthesis</keyword>